<name>A0A1F5YWF3_9BACT</name>
<evidence type="ECO:0000256" key="2">
    <source>
        <dbReference type="ARBA" id="ARBA00022676"/>
    </source>
</evidence>
<sequence length="296" mass="33386">MKKSYIIIVHYGDPQVTLSCLKSLSGVGNKIPVIVLNNNSAPLSDAITSLPQVTVVNCTENLGFAKANNEGIKIALKRQAENIILLNNDTLVSPDLISELISFAENNGQIGLVSPKIYFAEGHEFHKKRYRPKDLGKVIWYAGGLIDWKNIYAAHVGVDEVDHGQFDKVSSTDFATGCCMLIKRKVLEKIGLFDENYFLYFEDVDYSQRAIQAGFQVFFNPQVFLWHKNAAASFGPGSVLHQYYQTRNRLYFGFKYASLRTKSALIKESFKHLLTDKLKRKAVLGYYFHQMGKGKP</sequence>
<evidence type="ECO:0000256" key="1">
    <source>
        <dbReference type="ARBA" id="ARBA00006739"/>
    </source>
</evidence>
<dbReference type="CDD" id="cd04186">
    <property type="entry name" value="GT_2_like_c"/>
    <property type="match status" value="1"/>
</dbReference>
<organism evidence="4 5">
    <name type="scientific">Candidatus Gottesmanbacteria bacterium RBG_16_37_8</name>
    <dbReference type="NCBI Taxonomy" id="1798371"/>
    <lineage>
        <taxon>Bacteria</taxon>
        <taxon>Candidatus Gottesmaniibacteriota</taxon>
    </lineage>
</organism>
<evidence type="ECO:0000256" key="3">
    <source>
        <dbReference type="ARBA" id="ARBA00022679"/>
    </source>
</evidence>
<accession>A0A1F5YWF3</accession>
<dbReference type="AlphaFoldDB" id="A0A1F5YWF3"/>
<dbReference type="GO" id="GO:0016757">
    <property type="term" value="F:glycosyltransferase activity"/>
    <property type="evidence" value="ECO:0007669"/>
    <property type="project" value="UniProtKB-KW"/>
</dbReference>
<reference evidence="4 5" key="1">
    <citation type="journal article" date="2016" name="Nat. Commun.">
        <title>Thousands of microbial genomes shed light on interconnected biogeochemical processes in an aquifer system.</title>
        <authorList>
            <person name="Anantharaman K."/>
            <person name="Brown C.T."/>
            <person name="Hug L.A."/>
            <person name="Sharon I."/>
            <person name="Castelle C.J."/>
            <person name="Probst A.J."/>
            <person name="Thomas B.C."/>
            <person name="Singh A."/>
            <person name="Wilkins M.J."/>
            <person name="Karaoz U."/>
            <person name="Brodie E.L."/>
            <person name="Williams K.H."/>
            <person name="Hubbard S.S."/>
            <person name="Banfield J.F."/>
        </authorList>
    </citation>
    <scope>NUCLEOTIDE SEQUENCE [LARGE SCALE GENOMIC DNA]</scope>
</reference>
<evidence type="ECO:0008006" key="6">
    <source>
        <dbReference type="Google" id="ProtNLM"/>
    </source>
</evidence>
<dbReference type="Pfam" id="PF13641">
    <property type="entry name" value="Glyco_tranf_2_3"/>
    <property type="match status" value="1"/>
</dbReference>
<protein>
    <recommendedName>
        <fullName evidence="6">Glycosyltransferase 2-like domain-containing protein</fullName>
    </recommendedName>
</protein>
<dbReference type="InterPro" id="IPR029044">
    <property type="entry name" value="Nucleotide-diphossugar_trans"/>
</dbReference>
<keyword evidence="3" id="KW-0808">Transferase</keyword>
<comment type="caution">
    <text evidence="4">The sequence shown here is derived from an EMBL/GenBank/DDBJ whole genome shotgun (WGS) entry which is preliminary data.</text>
</comment>
<dbReference type="PANTHER" id="PTHR43179:SF12">
    <property type="entry name" value="GALACTOFURANOSYLTRANSFERASE GLFT2"/>
    <property type="match status" value="1"/>
</dbReference>
<dbReference type="Proteomes" id="UP000176665">
    <property type="component" value="Unassembled WGS sequence"/>
</dbReference>
<evidence type="ECO:0000313" key="5">
    <source>
        <dbReference type="Proteomes" id="UP000176665"/>
    </source>
</evidence>
<gene>
    <name evidence="4" type="ORF">A2W14_01960</name>
</gene>
<dbReference type="SUPFAM" id="SSF53448">
    <property type="entry name" value="Nucleotide-diphospho-sugar transferases"/>
    <property type="match status" value="1"/>
</dbReference>
<dbReference type="EMBL" id="MFJA01000004">
    <property type="protein sequence ID" value="OGG04423.1"/>
    <property type="molecule type" value="Genomic_DNA"/>
</dbReference>
<dbReference type="Gene3D" id="3.90.550.10">
    <property type="entry name" value="Spore Coat Polysaccharide Biosynthesis Protein SpsA, Chain A"/>
    <property type="match status" value="1"/>
</dbReference>
<dbReference type="STRING" id="1798371.A2W14_01960"/>
<proteinExistence type="inferred from homology"/>
<evidence type="ECO:0000313" key="4">
    <source>
        <dbReference type="EMBL" id="OGG04423.1"/>
    </source>
</evidence>
<comment type="similarity">
    <text evidence="1">Belongs to the glycosyltransferase 2 family.</text>
</comment>
<keyword evidence="2" id="KW-0328">Glycosyltransferase</keyword>
<dbReference type="PANTHER" id="PTHR43179">
    <property type="entry name" value="RHAMNOSYLTRANSFERASE WBBL"/>
    <property type="match status" value="1"/>
</dbReference>